<name>A0A5J4TMT9_9EUKA</name>
<comment type="caution">
    <text evidence="1">The sequence shown here is derived from an EMBL/GenBank/DDBJ whole genome shotgun (WGS) entry which is preliminary data.</text>
</comment>
<dbReference type="Proteomes" id="UP000324800">
    <property type="component" value="Unassembled WGS sequence"/>
</dbReference>
<gene>
    <name evidence="1" type="ORF">EZS28_044750</name>
</gene>
<dbReference type="EMBL" id="SNRW01027953">
    <property type="protein sequence ID" value="KAA6359724.1"/>
    <property type="molecule type" value="Genomic_DNA"/>
</dbReference>
<feature type="non-terminal residue" evidence="1">
    <location>
        <position position="1"/>
    </location>
</feature>
<evidence type="ECO:0000313" key="1">
    <source>
        <dbReference type="EMBL" id="KAA6359724.1"/>
    </source>
</evidence>
<accession>A0A5J4TMT9</accession>
<sequence>SMSWVQDVVQKQTEAIGDGVQPYDPINNNTFGPLRAAYFVKEGPICTFNFQAEVSIQHVNNVFKVFKTIDFDLQPRLPKFFPIKTSFTSFAGIIQINGNDTPDVVVNQGSGFYPMDLCDFSGSYFIAQKIGEGANWANQHIYKPIKPFINALAPPIISKGLQAASSGLDVIYANNGQDRIMKLANFRNDADNFIDEPRVRQSIENNRYIRLNPNVSRNINRSLGTLITIPSNQTVNGTQYSIQEVSEEDN</sequence>
<organism evidence="1 2">
    <name type="scientific">Streblomastix strix</name>
    <dbReference type="NCBI Taxonomy" id="222440"/>
    <lineage>
        <taxon>Eukaryota</taxon>
        <taxon>Metamonada</taxon>
        <taxon>Preaxostyla</taxon>
        <taxon>Oxymonadida</taxon>
        <taxon>Streblomastigidae</taxon>
        <taxon>Streblomastix</taxon>
    </lineage>
</organism>
<dbReference type="AlphaFoldDB" id="A0A5J4TMT9"/>
<evidence type="ECO:0000313" key="2">
    <source>
        <dbReference type="Proteomes" id="UP000324800"/>
    </source>
</evidence>
<proteinExistence type="predicted"/>
<reference evidence="1 2" key="1">
    <citation type="submission" date="2019-03" db="EMBL/GenBank/DDBJ databases">
        <title>Single cell metagenomics reveals metabolic interactions within the superorganism composed of flagellate Streblomastix strix and complex community of Bacteroidetes bacteria on its surface.</title>
        <authorList>
            <person name="Treitli S.C."/>
            <person name="Kolisko M."/>
            <person name="Husnik F."/>
            <person name="Keeling P."/>
            <person name="Hampl V."/>
        </authorList>
    </citation>
    <scope>NUCLEOTIDE SEQUENCE [LARGE SCALE GENOMIC DNA]</scope>
    <source>
        <strain evidence="1">ST1C</strain>
    </source>
</reference>
<protein>
    <submittedName>
        <fullName evidence="1">Uncharacterized protein</fullName>
    </submittedName>
</protein>